<keyword evidence="1" id="KW-0614">Plasmid</keyword>
<proteinExistence type="predicted"/>
<reference evidence="2" key="1">
    <citation type="journal article" date="2012" name="J. Bacteriol.">
        <title>Complete genome sequence of Klebsiella pneumoniae subsp. pneumoniae HS11286, a multidrug-resistant strain isolated from human sputum.</title>
        <authorList>
            <person name="Liu P."/>
            <person name="Li P."/>
            <person name="Jiang X."/>
            <person name="Bi D."/>
            <person name="Xie Y."/>
            <person name="Tai C."/>
            <person name="Deng Z."/>
            <person name="Rajakumar K."/>
            <person name="Ou H.Y."/>
        </authorList>
    </citation>
    <scope>NUCLEOTIDE SEQUENCE [LARGE SCALE GENOMIC DNA]</scope>
    <source>
        <strain evidence="2">HS11286</strain>
        <plasmid evidence="2">pKPHS2</plasmid>
    </source>
</reference>
<evidence type="ECO:0000313" key="1">
    <source>
        <dbReference type="EMBL" id="AEW92163.1"/>
    </source>
</evidence>
<name>A0A0H3H5V4_KLEPH</name>
<dbReference type="EMBL" id="CP003224">
    <property type="protein sequence ID" value="AEW92163.1"/>
    <property type="molecule type" value="Genomic_DNA"/>
</dbReference>
<geneLocation type="plasmid" evidence="1 2">
    <name>pKPHS2</name>
</geneLocation>
<dbReference type="HOGENOM" id="CLU_2682977_0_0_6"/>
<sequence>MEHVKRQIQQGAGNAYYAGMQWRGITLGHADAAALNQFDIDISKAQAPEARTWLLQNKAEFIALMLGIEIVKIG</sequence>
<evidence type="ECO:0000313" key="2">
    <source>
        <dbReference type="Proteomes" id="UP000007841"/>
    </source>
</evidence>
<dbReference type="GeneID" id="57431678"/>
<dbReference type="RefSeq" id="WP_014343499.1">
    <property type="nucleotide sequence ID" value="NC_016846.1"/>
</dbReference>
<organism evidence="1 2">
    <name type="scientific">Klebsiella pneumoniae subsp. pneumoniae (strain HS11286)</name>
    <dbReference type="NCBI Taxonomy" id="1125630"/>
    <lineage>
        <taxon>Bacteria</taxon>
        <taxon>Pseudomonadati</taxon>
        <taxon>Pseudomonadota</taxon>
        <taxon>Gammaproteobacteria</taxon>
        <taxon>Enterobacterales</taxon>
        <taxon>Enterobacteriaceae</taxon>
        <taxon>Klebsiella/Raoultella group</taxon>
        <taxon>Klebsiella</taxon>
        <taxon>Klebsiella pneumoniae complex</taxon>
    </lineage>
</organism>
<accession>A0A0H3H5V4</accession>
<dbReference type="GeneID" id="11844927"/>
<dbReference type="AlphaFoldDB" id="A0A0H3H5V4"/>
<dbReference type="Proteomes" id="UP000007841">
    <property type="component" value="Plasmid pKPHS2"/>
</dbReference>
<protein>
    <submittedName>
        <fullName evidence="1">Uncharacterized protein</fullName>
    </submittedName>
</protein>
<dbReference type="KEGG" id="kpm:KPHS_p201140"/>
<dbReference type="RefSeq" id="YP_005229730.1">
    <property type="nucleotide sequence ID" value="NC_016846.1"/>
</dbReference>
<gene>
    <name evidence="1" type="ordered locus">KPHS_p201140</name>
</gene>
<keyword evidence="2" id="KW-1185">Reference proteome</keyword>